<dbReference type="NCBIfam" id="TIGR02773">
    <property type="entry name" value="addB_Gpos"/>
    <property type="match status" value="1"/>
</dbReference>
<evidence type="ECO:0000259" key="16">
    <source>
        <dbReference type="Pfam" id="PF13361"/>
    </source>
</evidence>
<dbReference type="InterPro" id="IPR049035">
    <property type="entry name" value="ADDB_N"/>
</dbReference>
<evidence type="ECO:0000259" key="15">
    <source>
        <dbReference type="Pfam" id="PF12705"/>
    </source>
</evidence>
<organism evidence="18 19">
    <name type="scientific">Alkaliphilus hydrothermalis</name>
    <dbReference type="NCBI Taxonomy" id="1482730"/>
    <lineage>
        <taxon>Bacteria</taxon>
        <taxon>Bacillati</taxon>
        <taxon>Bacillota</taxon>
        <taxon>Clostridia</taxon>
        <taxon>Peptostreptococcales</taxon>
        <taxon>Natronincolaceae</taxon>
        <taxon>Alkaliphilus</taxon>
    </lineage>
</organism>
<evidence type="ECO:0000256" key="9">
    <source>
        <dbReference type="ARBA" id="ARBA00022840"/>
    </source>
</evidence>
<dbReference type="PANTHER" id="PTHR30591:SF1">
    <property type="entry name" value="RECBCD ENZYME SUBUNIT RECC"/>
    <property type="match status" value="1"/>
</dbReference>
<keyword evidence="11 14" id="KW-0411">Iron-sulfur</keyword>
<evidence type="ECO:0000256" key="13">
    <source>
        <dbReference type="ARBA" id="ARBA00023204"/>
    </source>
</evidence>
<dbReference type="GO" id="GO:0003678">
    <property type="term" value="F:DNA helicase activity"/>
    <property type="evidence" value="ECO:0007669"/>
    <property type="project" value="UniProtKB-EC"/>
</dbReference>
<keyword evidence="7 14" id="KW-0347">Helicase</keyword>
<comment type="miscellaneous">
    <text evidence="14">Despite having conserved helicase domains, this subunit does not have helicase activity.</text>
</comment>
<comment type="cofactor">
    <cofactor evidence="14">
        <name>Mg(2+)</name>
        <dbReference type="ChEBI" id="CHEBI:18420"/>
    </cofactor>
</comment>
<dbReference type="Pfam" id="PF12705">
    <property type="entry name" value="PDDEXK_1"/>
    <property type="match status" value="1"/>
</dbReference>
<evidence type="ECO:0000256" key="7">
    <source>
        <dbReference type="ARBA" id="ARBA00022806"/>
    </source>
</evidence>
<dbReference type="InterPro" id="IPR011604">
    <property type="entry name" value="PDDEXK-like_dom_sf"/>
</dbReference>
<dbReference type="EMBL" id="JAFBEE010000003">
    <property type="protein sequence ID" value="MBM7614277.1"/>
    <property type="molecule type" value="Genomic_DNA"/>
</dbReference>
<dbReference type="Gene3D" id="6.10.140.1030">
    <property type="match status" value="1"/>
</dbReference>
<dbReference type="EC" id="3.1.-.-" evidence="14"/>
<keyword evidence="13 14" id="KW-0234">DNA repair</keyword>
<feature type="domain" description="ATP-dependent helicase/deoxyribonuclease subunit B N-terminal" evidence="17">
    <location>
        <begin position="5"/>
        <end position="287"/>
    </location>
</feature>
<keyword evidence="12 14" id="KW-0238">DNA-binding</keyword>
<dbReference type="InterPro" id="IPR014140">
    <property type="entry name" value="DNA_helicase_suAddB"/>
</dbReference>
<evidence type="ECO:0000256" key="2">
    <source>
        <dbReference type="ARBA" id="ARBA00022722"/>
    </source>
</evidence>
<keyword evidence="19" id="KW-1185">Reference proteome</keyword>
<evidence type="ECO:0000259" key="17">
    <source>
        <dbReference type="Pfam" id="PF21445"/>
    </source>
</evidence>
<evidence type="ECO:0000256" key="6">
    <source>
        <dbReference type="ARBA" id="ARBA00022801"/>
    </source>
</evidence>
<comment type="caution">
    <text evidence="18">The sequence shown here is derived from an EMBL/GenBank/DDBJ whole genome shotgun (WGS) entry which is preliminary data.</text>
</comment>
<comment type="similarity">
    <text evidence="14">Belongs to the helicase family. AddB/RexB type 1 subfamily.</text>
</comment>
<feature type="domain" description="PD-(D/E)XK endonuclease-like" evidence="15">
    <location>
        <begin position="758"/>
        <end position="1096"/>
    </location>
</feature>
<dbReference type="Pfam" id="PF21445">
    <property type="entry name" value="ADDB_N"/>
    <property type="match status" value="1"/>
</dbReference>
<evidence type="ECO:0000256" key="8">
    <source>
        <dbReference type="ARBA" id="ARBA00022839"/>
    </source>
</evidence>
<dbReference type="Gene3D" id="3.40.50.300">
    <property type="entry name" value="P-loop containing nucleotide triphosphate hydrolases"/>
    <property type="match status" value="3"/>
</dbReference>
<name>A0ABS2NMZ1_9FIRM</name>
<keyword evidence="5 14" id="KW-0227">DNA damage</keyword>
<comment type="cofactor">
    <cofactor evidence="14">
        <name>[4Fe-4S] cluster</name>
        <dbReference type="ChEBI" id="CHEBI:49883"/>
    </cofactor>
    <text evidence="14">Binds 1 [4Fe-4S] cluster.</text>
</comment>
<dbReference type="Gene3D" id="3.90.320.10">
    <property type="match status" value="1"/>
</dbReference>
<keyword evidence="10 14" id="KW-0408">Iron</keyword>
<gene>
    <name evidence="14" type="primary">addB</name>
    <name evidence="18" type="ORF">JOC73_000788</name>
</gene>
<keyword evidence="3 14" id="KW-0479">Metal-binding</keyword>
<comment type="function">
    <text evidence="14">The heterodimer acts as both an ATP-dependent DNA helicase and an ATP-dependent, dual-direction single-stranded exonuclease. Recognizes the chi site generating a DNA molecule suitable for the initiation of homologous recombination. The AddB subunit has 5' -&gt; 3' nuclease activity but not helicase activity.</text>
</comment>
<comment type="subunit">
    <text evidence="14">Heterodimer of AddA and AddB.</text>
</comment>
<evidence type="ECO:0000256" key="4">
    <source>
        <dbReference type="ARBA" id="ARBA00022741"/>
    </source>
</evidence>
<sequence length="1130" mass="131871">MEIKYILGRSGVGKTHHILQEIKKRIEDKVENPLILLVPEQFTLQAERDLIQKLDLDGIMQVEVLSFSRLAHRVFNEVGGLTRIHINDMGKNMVIRKLLEEHGKELNIYQKASRQEGFVTKINELITEMKQHDITPMELSLQLKKLEESPLLQMKLTDFNLIYDHFNSYLENRYIDTEDHINLLIEKLEATKFLEGAEIWVDGFHRFTPQILRIIGELMKKVQNLTMTFTLDPSPQSREGDLFAIPSHTVGQIRRMAKEYKLKETVVNLEASPEVEVMKSPELKHLEKEIYSYPYNRLSSKADAIELFAANNLYSEIERVAIKIQELVRDKEYRYQDISVVSGDPEGYGRIIKRVFNEYKIPYFMDQKRGIMDHPIIELILAALDIVIGNLQYKDVFRYLKTGFSDLTKDEYEKLENYVLAYGIGGRQWMEAFYKGEKKEDLEGLNELRERIVTPFIKLKKEVGGSKTVLETTRGVFKFLVDQKIEGKLEDWIHQLKELGYYDYVNENTQIWNAVMEIFDQLSEILGDNKISLKGYRRILESGFSACEIGVIPTTIDQVLIGNIERSRSHDIKAMFVVGVNDGVLPAIREDKDILSGSERKSLKEKGFLLEFDDDSRLLEEKFSIYLAMTKPREYLWLSYSMANNEGKALRPSMLMDRFKKLFPKVVLRSELTSGLEEELELVATPDSTFKHLVERIRRDIDEDDIQDFWWDVYGWYRHDEKWEERVKMVEEAFFHANQVYFIPENKAKELYTTPITASISRLEKFANCPFSHFVTYGLKPKERKEYQLGHPDIGKLFHDSMDLFTQRLSEEGLNWAEIERPKCEELVDHVIEGMLDNFENGILQSSHRYRYMVNRLKRISKRALWTLTQHLKRGGFTPMGQEVRFGQGEAVPPIVVELEDGEVIYLEGRIDRVDIFEDEEGRYIKIIDYKSGNKDFSLTDAYFGLQLQLLVYLDAMMSMKKDSKNQTYPGGIFYFKIDDPLIKTTEKAAEFVEKEINTKLKMKGIVLSDLKVIKEMDREITGSSDIIPVRLNKGDEISKMSSVLSKDDFNNLMKHIRHLIKEISWEMLRGNVRIYPCKKGKQVSCQYCLYQGICQFDSSLENNEYRNIKDLKDEEVFEKINGREEAPDA</sequence>
<evidence type="ECO:0000256" key="5">
    <source>
        <dbReference type="ARBA" id="ARBA00022763"/>
    </source>
</evidence>
<keyword evidence="9 14" id="KW-0067">ATP-binding</keyword>
<accession>A0ABS2NMZ1</accession>
<dbReference type="RefSeq" id="WP_204400555.1">
    <property type="nucleotide sequence ID" value="NZ_JAFBEE010000003.1"/>
</dbReference>
<keyword evidence="8 14" id="KW-0269">Exonuclease</keyword>
<evidence type="ECO:0000313" key="18">
    <source>
        <dbReference type="EMBL" id="MBM7614277.1"/>
    </source>
</evidence>
<dbReference type="GO" id="GO:0016787">
    <property type="term" value="F:hydrolase activity"/>
    <property type="evidence" value="ECO:0007669"/>
    <property type="project" value="UniProtKB-KW"/>
</dbReference>
<feature type="binding site" evidence="14">
    <location>
        <position position="1089"/>
    </location>
    <ligand>
        <name>[4Fe-4S] cluster</name>
        <dbReference type="ChEBI" id="CHEBI:49883"/>
    </ligand>
</feature>
<evidence type="ECO:0000313" key="19">
    <source>
        <dbReference type="Proteomes" id="UP001314796"/>
    </source>
</evidence>
<keyword evidence="6 14" id="KW-0378">Hydrolase</keyword>
<evidence type="ECO:0000256" key="1">
    <source>
        <dbReference type="ARBA" id="ARBA00022485"/>
    </source>
</evidence>
<evidence type="ECO:0000256" key="3">
    <source>
        <dbReference type="ARBA" id="ARBA00022723"/>
    </source>
</evidence>
<feature type="binding site" evidence="14">
    <location>
        <position position="769"/>
    </location>
    <ligand>
        <name>[4Fe-4S] cluster</name>
        <dbReference type="ChEBI" id="CHEBI:49883"/>
    </ligand>
</feature>
<evidence type="ECO:0000256" key="11">
    <source>
        <dbReference type="ARBA" id="ARBA00023014"/>
    </source>
</evidence>
<keyword evidence="2 14" id="KW-0540">Nuclease</keyword>
<dbReference type="HAMAP" id="MF_01452">
    <property type="entry name" value="AddB_type1"/>
    <property type="match status" value="1"/>
</dbReference>
<reference evidence="18 19" key="1">
    <citation type="submission" date="2021-01" db="EMBL/GenBank/DDBJ databases">
        <title>Genomic Encyclopedia of Type Strains, Phase IV (KMG-IV): sequencing the most valuable type-strain genomes for metagenomic binning, comparative biology and taxonomic classification.</title>
        <authorList>
            <person name="Goeker M."/>
        </authorList>
    </citation>
    <scope>NUCLEOTIDE SEQUENCE [LARGE SCALE GENOMIC DNA]</scope>
    <source>
        <strain evidence="18 19">DSM 25890</strain>
    </source>
</reference>
<dbReference type="InterPro" id="IPR027417">
    <property type="entry name" value="P-loop_NTPase"/>
</dbReference>
<keyword evidence="4 14" id="KW-0547">Nucleotide-binding</keyword>
<dbReference type="Proteomes" id="UP001314796">
    <property type="component" value="Unassembled WGS sequence"/>
</dbReference>
<feature type="binding site" evidence="14">
    <location>
        <position position="1086"/>
    </location>
    <ligand>
        <name>[4Fe-4S] cluster</name>
        <dbReference type="ChEBI" id="CHEBI:49883"/>
    </ligand>
</feature>
<dbReference type="InterPro" id="IPR014017">
    <property type="entry name" value="DNA_helicase_UvrD-like_C"/>
</dbReference>
<protein>
    <recommendedName>
        <fullName evidence="14">ATP-dependent helicase/deoxyribonuclease subunit B</fullName>
        <ecNumber evidence="14">3.1.-.-</ecNumber>
    </recommendedName>
    <alternativeName>
        <fullName evidence="14">ATP-dependent helicase/nuclease subunit AddB</fullName>
    </alternativeName>
</protein>
<feature type="domain" description="UvrD-like helicase C-terminal" evidence="16">
    <location>
        <begin position="298"/>
        <end position="641"/>
    </location>
</feature>
<dbReference type="Pfam" id="PF13361">
    <property type="entry name" value="UvrD_C"/>
    <property type="match status" value="1"/>
</dbReference>
<dbReference type="PANTHER" id="PTHR30591">
    <property type="entry name" value="RECBCD ENZYME SUBUNIT RECC"/>
    <property type="match status" value="1"/>
</dbReference>
<evidence type="ECO:0000256" key="12">
    <source>
        <dbReference type="ARBA" id="ARBA00023125"/>
    </source>
</evidence>
<proteinExistence type="inferred from homology"/>
<keyword evidence="1 14" id="KW-0004">4Fe-4S</keyword>
<feature type="binding site" evidence="14">
    <location>
        <position position="1095"/>
    </location>
    <ligand>
        <name>[4Fe-4S] cluster</name>
        <dbReference type="ChEBI" id="CHEBI:49883"/>
    </ligand>
</feature>
<evidence type="ECO:0000256" key="14">
    <source>
        <dbReference type="HAMAP-Rule" id="MF_01452"/>
    </source>
</evidence>
<dbReference type="SUPFAM" id="SSF52540">
    <property type="entry name" value="P-loop containing nucleoside triphosphate hydrolases"/>
    <property type="match status" value="1"/>
</dbReference>
<evidence type="ECO:0000256" key="10">
    <source>
        <dbReference type="ARBA" id="ARBA00023004"/>
    </source>
</evidence>
<dbReference type="InterPro" id="IPR038726">
    <property type="entry name" value="PDDEXK_AddAB-type"/>
</dbReference>